<feature type="repeat" description="TPR" evidence="3">
    <location>
        <begin position="579"/>
        <end position="611"/>
    </location>
</feature>
<dbReference type="Pfam" id="PF14559">
    <property type="entry name" value="TPR_19"/>
    <property type="match status" value="1"/>
</dbReference>
<dbReference type="Gene3D" id="1.25.40.10">
    <property type="entry name" value="Tetratricopeptide repeat domain"/>
    <property type="match status" value="3"/>
</dbReference>
<sequence>MAANKDKLIESAQKSLKKKQFARAIKDYLKVVDLDPADVRSRQKLAELLVKTNRGPEAYEHFEAVAKYFSTNGFYLKAIAIYKQMQRIDPSQVSLFSRLAELNEKQGLIGNAMAEYRNLISYYERNEMVADVIKVLEKMRDMDETNLNVRVKLAEVLATNDRGDEGLAEFEAVLETLSEKNDFDKILKLYKMFLPLFPNNEKLKMGLALTLFEKGELEKGVDILNGLLQEKPDNPDLLRLVARGYNDLKDWEHAAFAYKQLLDLDPTDLETRNLYIQVLLDSGQHQQSLEELEEWKDSFFKSDRVEMLKEHYEALKELLPEDRTVIQTLDSIYELTGDGDKLLDIIAAQDEDEEQGEVVLEETLSDSILASAEEDIDIPGLEIDLPLDDEANAEASDEEVVDELILDVPEEELDLDLDMMDDVELTTESEPEEQSDSVINLDLSESDELESLGDDDLELSFALGDEDEAAPAAVGGGRDLSTDLEELDFYIQQGLYKEAEKLCTDVMAYAPDSEECQQKLNIILGHLNEEEQEDSVVVPKVDLELSSEEEDDFFTALDDDAEKKVFRTDVDEQIAADDMESHYNLGIAYREMGLFDDAISEFGKAERDPSRFVDCQTLKGLCYADKGDYANAELMYQQALDSPHLEDEQRLSLSFELASLYETSERLEEALSSYRVVLAQDESYRNVKEKVAELQQSLGIASEPEPVASKERISFL</sequence>
<dbReference type="Pfam" id="PF13432">
    <property type="entry name" value="TPR_16"/>
    <property type="match status" value="1"/>
</dbReference>
<evidence type="ECO:0000313" key="4">
    <source>
        <dbReference type="EMBL" id="SHI74092.1"/>
    </source>
</evidence>
<dbReference type="STRING" id="1122189.SAMN02745165_00729"/>
<gene>
    <name evidence="4" type="ORF">SAMN02745165_00729</name>
</gene>
<name>A0A1M6DLL5_MALRU</name>
<dbReference type="RefSeq" id="WP_072905687.1">
    <property type="nucleotide sequence ID" value="NZ_FQZT01000002.1"/>
</dbReference>
<feature type="repeat" description="TPR" evidence="3">
    <location>
        <begin position="235"/>
        <end position="268"/>
    </location>
</feature>
<protein>
    <submittedName>
        <fullName evidence="4">Tetratricopeptide repeat-containing protein</fullName>
    </submittedName>
</protein>
<evidence type="ECO:0000313" key="5">
    <source>
        <dbReference type="Proteomes" id="UP000184171"/>
    </source>
</evidence>
<dbReference type="InterPro" id="IPR051012">
    <property type="entry name" value="CellSynth/LPSAsmb/PSIAsmb"/>
</dbReference>
<dbReference type="SUPFAM" id="SSF48452">
    <property type="entry name" value="TPR-like"/>
    <property type="match status" value="2"/>
</dbReference>
<dbReference type="InterPro" id="IPR019734">
    <property type="entry name" value="TPR_rpt"/>
</dbReference>
<evidence type="ECO:0000256" key="1">
    <source>
        <dbReference type="ARBA" id="ARBA00022737"/>
    </source>
</evidence>
<dbReference type="InterPro" id="IPR011990">
    <property type="entry name" value="TPR-like_helical_dom_sf"/>
</dbReference>
<dbReference type="AlphaFoldDB" id="A0A1M6DLL5"/>
<keyword evidence="2 3" id="KW-0802">TPR repeat</keyword>
<dbReference type="OrthoDB" id="5482461at2"/>
<keyword evidence="5" id="KW-1185">Reference proteome</keyword>
<dbReference type="EMBL" id="FQZT01000002">
    <property type="protein sequence ID" value="SHI74092.1"/>
    <property type="molecule type" value="Genomic_DNA"/>
</dbReference>
<accession>A0A1M6DLL5</accession>
<dbReference type="Proteomes" id="UP000184171">
    <property type="component" value="Unassembled WGS sequence"/>
</dbReference>
<dbReference type="PROSITE" id="PS50005">
    <property type="entry name" value="TPR"/>
    <property type="match status" value="2"/>
</dbReference>
<proteinExistence type="predicted"/>
<evidence type="ECO:0000256" key="3">
    <source>
        <dbReference type="PROSITE-ProRule" id="PRU00339"/>
    </source>
</evidence>
<dbReference type="PANTHER" id="PTHR45586">
    <property type="entry name" value="TPR REPEAT-CONTAINING PROTEIN PA4667"/>
    <property type="match status" value="1"/>
</dbReference>
<organism evidence="4 5">
    <name type="scientific">Malonomonas rubra DSM 5091</name>
    <dbReference type="NCBI Taxonomy" id="1122189"/>
    <lineage>
        <taxon>Bacteria</taxon>
        <taxon>Pseudomonadati</taxon>
        <taxon>Thermodesulfobacteriota</taxon>
        <taxon>Desulfuromonadia</taxon>
        <taxon>Desulfuromonadales</taxon>
        <taxon>Geopsychrobacteraceae</taxon>
        <taxon>Malonomonas</taxon>
    </lineage>
</organism>
<evidence type="ECO:0000256" key="2">
    <source>
        <dbReference type="ARBA" id="ARBA00022803"/>
    </source>
</evidence>
<keyword evidence="1" id="KW-0677">Repeat</keyword>
<reference evidence="4 5" key="1">
    <citation type="submission" date="2016-11" db="EMBL/GenBank/DDBJ databases">
        <authorList>
            <person name="Jaros S."/>
            <person name="Januszkiewicz K."/>
            <person name="Wedrychowicz H."/>
        </authorList>
    </citation>
    <scope>NUCLEOTIDE SEQUENCE [LARGE SCALE GENOMIC DNA]</scope>
    <source>
        <strain evidence="4 5">DSM 5091</strain>
    </source>
</reference>
<dbReference type="SMART" id="SM00028">
    <property type="entry name" value="TPR"/>
    <property type="match status" value="8"/>
</dbReference>
<dbReference type="PANTHER" id="PTHR45586:SF1">
    <property type="entry name" value="LIPOPOLYSACCHARIDE ASSEMBLY PROTEIN B"/>
    <property type="match status" value="1"/>
</dbReference>